<accession>A0A1Y2GJW9</accession>
<reference evidence="1 2" key="1">
    <citation type="submission" date="2016-07" db="EMBL/GenBank/DDBJ databases">
        <title>Pervasive Adenine N6-methylation of Active Genes in Fungi.</title>
        <authorList>
            <consortium name="DOE Joint Genome Institute"/>
            <person name="Mondo S.J."/>
            <person name="Dannebaum R.O."/>
            <person name="Kuo R.C."/>
            <person name="Labutti K."/>
            <person name="Haridas S."/>
            <person name="Kuo A."/>
            <person name="Salamov A."/>
            <person name="Ahrendt S.R."/>
            <person name="Lipzen A."/>
            <person name="Sullivan W."/>
            <person name="Andreopoulos W.B."/>
            <person name="Clum A."/>
            <person name="Lindquist E."/>
            <person name="Daum C."/>
            <person name="Ramamoorthy G.K."/>
            <person name="Gryganskyi A."/>
            <person name="Culley D."/>
            <person name="Magnuson J.K."/>
            <person name="James T.Y."/>
            <person name="O'Malley M.A."/>
            <person name="Stajich J.E."/>
            <person name="Spatafora J.W."/>
            <person name="Visel A."/>
            <person name="Grigoriev I.V."/>
        </authorList>
    </citation>
    <scope>NUCLEOTIDE SEQUENCE [LARGE SCALE GENOMIC DNA]</scope>
    <source>
        <strain evidence="1 2">NRRL 3116</strain>
    </source>
</reference>
<dbReference type="InParanoid" id="A0A1Y2GJW9"/>
<protein>
    <submittedName>
        <fullName evidence="1">Uncharacterized protein</fullName>
    </submittedName>
</protein>
<evidence type="ECO:0000313" key="2">
    <source>
        <dbReference type="Proteomes" id="UP000193648"/>
    </source>
</evidence>
<comment type="caution">
    <text evidence="1">The sequence shown here is derived from an EMBL/GenBank/DDBJ whole genome shotgun (WGS) entry which is preliminary data.</text>
</comment>
<dbReference type="Proteomes" id="UP000193648">
    <property type="component" value="Unassembled WGS sequence"/>
</dbReference>
<keyword evidence="2" id="KW-1185">Reference proteome</keyword>
<name>A0A1Y2GJW9_9FUNG</name>
<dbReference type="RefSeq" id="XP_021879570.1">
    <property type="nucleotide sequence ID" value="XM_022019425.1"/>
</dbReference>
<proteinExistence type="predicted"/>
<organism evidence="1 2">
    <name type="scientific">Lobosporangium transversale</name>
    <dbReference type="NCBI Taxonomy" id="64571"/>
    <lineage>
        <taxon>Eukaryota</taxon>
        <taxon>Fungi</taxon>
        <taxon>Fungi incertae sedis</taxon>
        <taxon>Mucoromycota</taxon>
        <taxon>Mortierellomycotina</taxon>
        <taxon>Mortierellomycetes</taxon>
        <taxon>Mortierellales</taxon>
        <taxon>Mortierellaceae</taxon>
        <taxon>Lobosporangium</taxon>
    </lineage>
</organism>
<dbReference type="EMBL" id="MCFF01000029">
    <property type="protein sequence ID" value="ORZ11053.1"/>
    <property type="molecule type" value="Genomic_DNA"/>
</dbReference>
<evidence type="ECO:0000313" key="1">
    <source>
        <dbReference type="EMBL" id="ORZ11053.1"/>
    </source>
</evidence>
<dbReference type="GeneID" id="33561270"/>
<dbReference type="AlphaFoldDB" id="A0A1Y2GJW9"/>
<gene>
    <name evidence="1" type="ORF">BCR41DRAFT_116330</name>
</gene>
<sequence length="178" mass="20780">MSQVWIVPNFYFSFFKKLFLIKIGYYQCILIRVVHSPCSLYFPRSCLQINPCLTSRSSFVCEIYTISSEGLFLESLNLVLQNNKNKCDLNPVFFFLQVFQRVCFCSSYWNRKFAADSIATQGRSCFLESIRSLHNIFHIGLQSMKQFSIRPCFDINKYTSLIIKVLDQKATVPTCSMY</sequence>